<evidence type="ECO:0000313" key="3">
    <source>
        <dbReference type="Proteomes" id="UP000799444"/>
    </source>
</evidence>
<dbReference type="EMBL" id="ML996117">
    <property type="protein sequence ID" value="KAF2737333.1"/>
    <property type="molecule type" value="Genomic_DNA"/>
</dbReference>
<feature type="chain" id="PRO_5040281928" evidence="1">
    <location>
        <begin position="23"/>
        <end position="161"/>
    </location>
</feature>
<dbReference type="AlphaFoldDB" id="A0A9P4R5S7"/>
<keyword evidence="3" id="KW-1185">Reference proteome</keyword>
<comment type="caution">
    <text evidence="2">The sequence shown here is derived from an EMBL/GenBank/DDBJ whole genome shotgun (WGS) entry which is preliminary data.</text>
</comment>
<evidence type="ECO:0000256" key="1">
    <source>
        <dbReference type="SAM" id="SignalP"/>
    </source>
</evidence>
<protein>
    <submittedName>
        <fullName evidence="2">Uncharacterized protein</fullName>
    </submittedName>
</protein>
<dbReference type="Proteomes" id="UP000799444">
    <property type="component" value="Unassembled WGS sequence"/>
</dbReference>
<proteinExistence type="predicted"/>
<sequence length="161" mass="17234">MRFLPSTLLSFILMALPSTPLASPQPALVSDEYMHLMPLHTLFLRQTSDLQTFTGSLGGIAASPITNSGDSKRPFSVDGSTFDSFDSAAQRSCDNQANDCSQAANDEGNKGQFKVGDCDTQKEDCRSAQEAATVKDFNSGVASQNIGPDPQFPDFDLICDA</sequence>
<organism evidence="2 3">
    <name type="scientific">Polyplosphaeria fusca</name>
    <dbReference type="NCBI Taxonomy" id="682080"/>
    <lineage>
        <taxon>Eukaryota</taxon>
        <taxon>Fungi</taxon>
        <taxon>Dikarya</taxon>
        <taxon>Ascomycota</taxon>
        <taxon>Pezizomycotina</taxon>
        <taxon>Dothideomycetes</taxon>
        <taxon>Pleosporomycetidae</taxon>
        <taxon>Pleosporales</taxon>
        <taxon>Tetraplosphaeriaceae</taxon>
        <taxon>Polyplosphaeria</taxon>
    </lineage>
</organism>
<dbReference type="OrthoDB" id="2507450at2759"/>
<accession>A0A9P4R5S7</accession>
<evidence type="ECO:0000313" key="2">
    <source>
        <dbReference type="EMBL" id="KAF2737333.1"/>
    </source>
</evidence>
<name>A0A9P4R5S7_9PLEO</name>
<reference evidence="2" key="1">
    <citation type="journal article" date="2020" name="Stud. Mycol.">
        <title>101 Dothideomycetes genomes: a test case for predicting lifestyles and emergence of pathogens.</title>
        <authorList>
            <person name="Haridas S."/>
            <person name="Albert R."/>
            <person name="Binder M."/>
            <person name="Bloem J."/>
            <person name="Labutti K."/>
            <person name="Salamov A."/>
            <person name="Andreopoulos B."/>
            <person name="Baker S."/>
            <person name="Barry K."/>
            <person name="Bills G."/>
            <person name="Bluhm B."/>
            <person name="Cannon C."/>
            <person name="Castanera R."/>
            <person name="Culley D."/>
            <person name="Daum C."/>
            <person name="Ezra D."/>
            <person name="Gonzalez J."/>
            <person name="Henrissat B."/>
            <person name="Kuo A."/>
            <person name="Liang C."/>
            <person name="Lipzen A."/>
            <person name="Lutzoni F."/>
            <person name="Magnuson J."/>
            <person name="Mondo S."/>
            <person name="Nolan M."/>
            <person name="Ohm R."/>
            <person name="Pangilinan J."/>
            <person name="Park H.-J."/>
            <person name="Ramirez L."/>
            <person name="Alfaro M."/>
            <person name="Sun H."/>
            <person name="Tritt A."/>
            <person name="Yoshinaga Y."/>
            <person name="Zwiers L.-H."/>
            <person name="Turgeon B."/>
            <person name="Goodwin S."/>
            <person name="Spatafora J."/>
            <person name="Crous P."/>
            <person name="Grigoriev I."/>
        </authorList>
    </citation>
    <scope>NUCLEOTIDE SEQUENCE</scope>
    <source>
        <strain evidence="2">CBS 125425</strain>
    </source>
</reference>
<gene>
    <name evidence="2" type="ORF">EJ04DRAFT_574730</name>
</gene>
<keyword evidence="1" id="KW-0732">Signal</keyword>
<feature type="signal peptide" evidence="1">
    <location>
        <begin position="1"/>
        <end position="22"/>
    </location>
</feature>